<feature type="compositionally biased region" description="Polar residues" evidence="1">
    <location>
        <begin position="335"/>
        <end position="366"/>
    </location>
</feature>
<dbReference type="Pfam" id="PF01803">
    <property type="entry name" value="LIM_bind"/>
    <property type="match status" value="1"/>
</dbReference>
<sequence>MSMQPPKEVASSAANLNMLNLPTQQFMNGLPPPQRNIPPIYVSGVSAQRLKEFIHRQQCRPADNNINFWRNFVAEFFAPNGKKKFCFSLYPRLKNPASFFLSDMSTCQACRRNPCNGFELCYEVLPRLFKMKYESGLLEVNLFLDIPREYRDPTGHIVLFCSKVTRESLFHKFRVVHKGSLRIVFFPNLKIRSLEFCAKRHEVLMCRSYLVPDVNQIDDAVSKFCDLVANNINNNNVSAEEFGECSNNLVARTQELAKKLEVPILDEYVGFAKSYVRCLQISQVGNNMKDLIDFTIVNGTGPIESLDRFQNRTGIVDHGEDQLQQQNGDHALNNGAENNEQTPGVQIGSSRNGRNGTSATTSTVQIHNHVDYGAPNSENNEDNAHIQSQIPSGNRGRGMRD</sequence>
<dbReference type="EMBL" id="JASCZI010121301">
    <property type="protein sequence ID" value="MED6161096.1"/>
    <property type="molecule type" value="Genomic_DNA"/>
</dbReference>
<dbReference type="InterPro" id="IPR029005">
    <property type="entry name" value="LIM-bd/SEUSS"/>
</dbReference>
<reference evidence="2 3" key="1">
    <citation type="journal article" date="2023" name="Plants (Basel)">
        <title>Bridging the Gap: Combining Genomics and Transcriptomics Approaches to Understand Stylosanthes scabra, an Orphan Legume from the Brazilian Caatinga.</title>
        <authorList>
            <person name="Ferreira-Neto J.R.C."/>
            <person name="da Silva M.D."/>
            <person name="Binneck E."/>
            <person name="de Melo N.F."/>
            <person name="da Silva R.H."/>
            <person name="de Melo A.L.T.M."/>
            <person name="Pandolfi V."/>
            <person name="Bustamante F.O."/>
            <person name="Brasileiro-Vidal A.C."/>
            <person name="Benko-Iseppon A.M."/>
        </authorList>
    </citation>
    <scope>NUCLEOTIDE SEQUENCE [LARGE SCALE GENOMIC DNA]</scope>
    <source>
        <tissue evidence="2">Leaves</tissue>
    </source>
</reference>
<protein>
    <submittedName>
        <fullName evidence="2">Uncharacterized protein</fullName>
    </submittedName>
</protein>
<accession>A0ABU6ULQ9</accession>
<name>A0ABU6ULQ9_9FABA</name>
<dbReference type="PANTHER" id="PTHR10378">
    <property type="entry name" value="LIM DOMAIN-BINDING PROTEIN"/>
    <property type="match status" value="1"/>
</dbReference>
<evidence type="ECO:0000313" key="3">
    <source>
        <dbReference type="Proteomes" id="UP001341840"/>
    </source>
</evidence>
<proteinExistence type="predicted"/>
<gene>
    <name evidence="2" type="ORF">PIB30_057540</name>
</gene>
<organism evidence="2 3">
    <name type="scientific">Stylosanthes scabra</name>
    <dbReference type="NCBI Taxonomy" id="79078"/>
    <lineage>
        <taxon>Eukaryota</taxon>
        <taxon>Viridiplantae</taxon>
        <taxon>Streptophyta</taxon>
        <taxon>Embryophyta</taxon>
        <taxon>Tracheophyta</taxon>
        <taxon>Spermatophyta</taxon>
        <taxon>Magnoliopsida</taxon>
        <taxon>eudicotyledons</taxon>
        <taxon>Gunneridae</taxon>
        <taxon>Pentapetalae</taxon>
        <taxon>rosids</taxon>
        <taxon>fabids</taxon>
        <taxon>Fabales</taxon>
        <taxon>Fabaceae</taxon>
        <taxon>Papilionoideae</taxon>
        <taxon>50 kb inversion clade</taxon>
        <taxon>dalbergioids sensu lato</taxon>
        <taxon>Dalbergieae</taxon>
        <taxon>Pterocarpus clade</taxon>
        <taxon>Stylosanthes</taxon>
    </lineage>
</organism>
<keyword evidence="3" id="KW-1185">Reference proteome</keyword>
<comment type="caution">
    <text evidence="2">The sequence shown here is derived from an EMBL/GenBank/DDBJ whole genome shotgun (WGS) entry which is preliminary data.</text>
</comment>
<evidence type="ECO:0000313" key="2">
    <source>
        <dbReference type="EMBL" id="MED6161096.1"/>
    </source>
</evidence>
<evidence type="ECO:0000256" key="1">
    <source>
        <dbReference type="SAM" id="MobiDB-lite"/>
    </source>
</evidence>
<feature type="region of interest" description="Disordered" evidence="1">
    <location>
        <begin position="326"/>
        <end position="401"/>
    </location>
</feature>
<dbReference type="Proteomes" id="UP001341840">
    <property type="component" value="Unassembled WGS sequence"/>
</dbReference>